<dbReference type="Proteomes" id="UP000606786">
    <property type="component" value="Unassembled WGS sequence"/>
</dbReference>
<keyword evidence="3" id="KW-1185">Reference proteome</keyword>
<feature type="compositionally biased region" description="Basic and acidic residues" evidence="1">
    <location>
        <begin position="121"/>
        <end position="132"/>
    </location>
</feature>
<feature type="compositionally biased region" description="Polar residues" evidence="1">
    <location>
        <begin position="74"/>
        <end position="86"/>
    </location>
</feature>
<accession>A0A811UBK5</accession>
<proteinExistence type="predicted"/>
<evidence type="ECO:0000313" key="3">
    <source>
        <dbReference type="Proteomes" id="UP000606786"/>
    </source>
</evidence>
<evidence type="ECO:0000256" key="1">
    <source>
        <dbReference type="SAM" id="MobiDB-lite"/>
    </source>
</evidence>
<dbReference type="OrthoDB" id="7458135at2759"/>
<name>A0A811UBK5_CERCA</name>
<feature type="region of interest" description="Disordered" evidence="1">
    <location>
        <begin position="74"/>
        <end position="147"/>
    </location>
</feature>
<reference evidence="2" key="1">
    <citation type="submission" date="2020-11" db="EMBL/GenBank/DDBJ databases">
        <authorList>
            <person name="Whitehead M."/>
        </authorList>
    </citation>
    <scope>NUCLEOTIDE SEQUENCE</scope>
    <source>
        <strain evidence="2">EGII</strain>
    </source>
</reference>
<evidence type="ECO:0000313" key="2">
    <source>
        <dbReference type="EMBL" id="CAD6995317.1"/>
    </source>
</evidence>
<dbReference type="EMBL" id="CAJHJT010000001">
    <property type="protein sequence ID" value="CAD6995317.1"/>
    <property type="molecule type" value="Genomic_DNA"/>
</dbReference>
<gene>
    <name evidence="2" type="ORF">CCAP1982_LOCUS4036</name>
</gene>
<sequence length="260" mass="29044">MIRLITNLTRRSASLAVAVENKVSLTTIMRTLQDRWPNWFLVLLERFGEYIRLPLDEILNDVLQLAEFGNLNNESNNDDSYASTSKAAAVKNDDDKRITKSETSEDEGINDDNITSARLVNGKEETEKDSNKKTLATSTTDKDTKLERESINENDYIDDFDLSLSEIEVNSLPSPLFDLDDEAREELADFDMMLQSAAAPPPTFHHHHPHSHQRGAGMQGYVGGGANSAFHRQASGFHHGHHQAKLSAQILSEQRTANAP</sequence>
<organism evidence="2 3">
    <name type="scientific">Ceratitis capitata</name>
    <name type="common">Mediterranean fruit fly</name>
    <name type="synonym">Tephritis capitata</name>
    <dbReference type="NCBI Taxonomy" id="7213"/>
    <lineage>
        <taxon>Eukaryota</taxon>
        <taxon>Metazoa</taxon>
        <taxon>Ecdysozoa</taxon>
        <taxon>Arthropoda</taxon>
        <taxon>Hexapoda</taxon>
        <taxon>Insecta</taxon>
        <taxon>Pterygota</taxon>
        <taxon>Neoptera</taxon>
        <taxon>Endopterygota</taxon>
        <taxon>Diptera</taxon>
        <taxon>Brachycera</taxon>
        <taxon>Muscomorpha</taxon>
        <taxon>Tephritoidea</taxon>
        <taxon>Tephritidae</taxon>
        <taxon>Ceratitis</taxon>
        <taxon>Ceratitis</taxon>
    </lineage>
</organism>
<comment type="caution">
    <text evidence="2">The sequence shown here is derived from an EMBL/GenBank/DDBJ whole genome shotgun (WGS) entry which is preliminary data.</text>
</comment>
<dbReference type="AlphaFoldDB" id="A0A811UBK5"/>
<protein>
    <submittedName>
        <fullName evidence="2">(Mediterranean fruit fly) hypothetical protein</fullName>
    </submittedName>
</protein>
<feature type="compositionally biased region" description="Basic and acidic residues" evidence="1">
    <location>
        <begin position="91"/>
        <end position="103"/>
    </location>
</feature>